<evidence type="ECO:0000259" key="3">
    <source>
        <dbReference type="SMART" id="SM00382"/>
    </source>
</evidence>
<feature type="compositionally biased region" description="Basic and acidic residues" evidence="2">
    <location>
        <begin position="1035"/>
        <end position="1063"/>
    </location>
</feature>
<dbReference type="EMBL" id="JAJVDC020000104">
    <property type="protein sequence ID" value="KAL1624664.1"/>
    <property type="molecule type" value="Genomic_DNA"/>
</dbReference>
<evidence type="ECO:0000313" key="4">
    <source>
        <dbReference type="EMBL" id="KAL1624664.1"/>
    </source>
</evidence>
<dbReference type="PANTHER" id="PTHR46082">
    <property type="entry name" value="ATP/GTP-BINDING PROTEIN-RELATED"/>
    <property type="match status" value="1"/>
</dbReference>
<keyword evidence="5" id="KW-1185">Reference proteome</keyword>
<reference evidence="4 5" key="1">
    <citation type="submission" date="2024-02" db="EMBL/GenBank/DDBJ databases">
        <title>De novo assembly and annotation of 12 fungi associated with fruit tree decline syndrome in Ontario, Canada.</title>
        <authorList>
            <person name="Sulman M."/>
            <person name="Ellouze W."/>
            <person name="Ilyukhin E."/>
        </authorList>
    </citation>
    <scope>NUCLEOTIDE SEQUENCE [LARGE SCALE GENOMIC DNA]</scope>
    <source>
        <strain evidence="4 5">M1-105</strain>
    </source>
</reference>
<dbReference type="Gene3D" id="1.25.40.20">
    <property type="entry name" value="Ankyrin repeat-containing domain"/>
    <property type="match status" value="1"/>
</dbReference>
<accession>A0ABR3SM51</accession>
<evidence type="ECO:0000256" key="2">
    <source>
        <dbReference type="SAM" id="MobiDB-lite"/>
    </source>
</evidence>
<proteinExistence type="predicted"/>
<dbReference type="SUPFAM" id="SSF52540">
    <property type="entry name" value="P-loop containing nucleoside triphosphate hydrolases"/>
    <property type="match status" value="1"/>
</dbReference>
<dbReference type="SMART" id="SM00248">
    <property type="entry name" value="ANK"/>
    <property type="match status" value="3"/>
</dbReference>
<keyword evidence="1" id="KW-0677">Repeat</keyword>
<dbReference type="SUPFAM" id="SSF48403">
    <property type="entry name" value="Ankyrin repeat"/>
    <property type="match status" value="1"/>
</dbReference>
<protein>
    <recommendedName>
        <fullName evidence="3">AAA+ ATPase domain-containing protein</fullName>
    </recommendedName>
</protein>
<dbReference type="InterPro" id="IPR027417">
    <property type="entry name" value="P-loop_NTPase"/>
</dbReference>
<comment type="caution">
    <text evidence="4">The sequence shown here is derived from an EMBL/GenBank/DDBJ whole genome shotgun (WGS) entry which is preliminary data.</text>
</comment>
<feature type="compositionally biased region" description="Basic residues" evidence="2">
    <location>
        <begin position="1023"/>
        <end position="1034"/>
    </location>
</feature>
<dbReference type="InterPro" id="IPR002110">
    <property type="entry name" value="Ankyrin_rpt"/>
</dbReference>
<dbReference type="InterPro" id="IPR053137">
    <property type="entry name" value="NLR-like"/>
</dbReference>
<organism evidence="4 5">
    <name type="scientific">Neofusicoccum ribis</name>
    <dbReference type="NCBI Taxonomy" id="45134"/>
    <lineage>
        <taxon>Eukaryota</taxon>
        <taxon>Fungi</taxon>
        <taxon>Dikarya</taxon>
        <taxon>Ascomycota</taxon>
        <taxon>Pezizomycotina</taxon>
        <taxon>Dothideomycetes</taxon>
        <taxon>Dothideomycetes incertae sedis</taxon>
        <taxon>Botryosphaeriales</taxon>
        <taxon>Botryosphaeriaceae</taxon>
        <taxon>Neofusicoccum</taxon>
    </lineage>
</organism>
<dbReference type="SMART" id="SM00382">
    <property type="entry name" value="AAA"/>
    <property type="match status" value="1"/>
</dbReference>
<feature type="domain" description="AAA+ ATPase" evidence="3">
    <location>
        <begin position="356"/>
        <end position="512"/>
    </location>
</feature>
<dbReference type="Pfam" id="PF24883">
    <property type="entry name" value="NPHP3_N"/>
    <property type="match status" value="1"/>
</dbReference>
<gene>
    <name evidence="4" type="ORF">SLS56_007727</name>
</gene>
<dbReference type="InterPro" id="IPR003593">
    <property type="entry name" value="AAA+_ATPase"/>
</dbReference>
<name>A0ABR3SM51_9PEZI</name>
<evidence type="ECO:0000256" key="1">
    <source>
        <dbReference type="ARBA" id="ARBA00022737"/>
    </source>
</evidence>
<dbReference type="Gene3D" id="3.40.50.300">
    <property type="entry name" value="P-loop containing nucleotide triphosphate hydrolases"/>
    <property type="match status" value="1"/>
</dbReference>
<feature type="region of interest" description="Disordered" evidence="2">
    <location>
        <begin position="1008"/>
        <end position="1075"/>
    </location>
</feature>
<dbReference type="InterPro" id="IPR035994">
    <property type="entry name" value="Nucleoside_phosphorylase_sf"/>
</dbReference>
<dbReference type="InterPro" id="IPR036770">
    <property type="entry name" value="Ankyrin_rpt-contain_sf"/>
</dbReference>
<dbReference type="Gene3D" id="3.40.50.1580">
    <property type="entry name" value="Nucleoside phosphorylase domain"/>
    <property type="match status" value="1"/>
</dbReference>
<sequence length="1075" mass="122465">MSSSPTSSQQPSDHTHYTVGIGRHNVVIAVLPAGEYGKSSAAQVAKDMLHTFPQVRIGLMVGIGGGAPSRYNDIRLGDIVVSLPGAGGPGVIQYDYGKRIQGRGFRQTGNLAPPPMLLRAAVSNMKMDHMRKKNGIGEKINRVLDRTPMLRETHQKPGSDRDILYESTFIHPEEGISCMEVCATMPEMIRNRHVRTDTDPVIHYGLVGSADTLMKDAQMRDEVTEEQDILCFEMEAAGLMNQFPCLVIRGICDYSDSHKSKEWQGYASLAAAAYAKDLLSAIPPTQVEAQRTAQDTCFAHTRDIRKEDLKRWLFPSQHNTALNPSVYYNSAIEKRHDPTCWWFFSSAHFDDWIDAKRSCLWLYGIPGCGKTVLAATVVQKLREECLYFFFDAKVNHRLETLLRSLIYQLYSLSKSAAVKLELEREYRFLGDGDGQPSLQRLREMIRNMLLKQDQRTTIVLDAFDEAADRPGIFQWIYNLAGSNVDARVLVTSRQDEDIVSKLRKIWQIRTLSLSEDFPDGIKNDIRAYAQHRVNQSWSFERWESHDPKLRAFVVEEVVRKANGIFYHAVCQLELLKDCLSGKEIYTKIEAFPKDLDKMYDQILVSISGNQRQSAVMILQLLVFTEGPMALIEMSDAMTTRLEDDETRSVFTALDRHDPSLVLKICRSLVTEVCVNIPNLGRQRAMQLAHSSVTSYLLSDHVHQEYKQSFEKTMAKAAIFRICLAYFSKFGDASLPRISHGPDNDALPRVLSESPFAEWSSTNWIDHARDPDVEHETRQDILQFLDNHPGALRVMHHFIRRRNHSAFHYYLEKDEMPTPLYIAALCGLKQTVETLLKRKENKGKAAIRTSALSAACLEGHVGVLDLLLENKCDLEKDLLQCVCSIGKTEVVELLLQRKDVKFNEKTLSHALLTTFHSLAGNYERTIGLLLQHGAKIDQTTIDFELFFVHVFPTICRDEKDRFFELLINSGFVVPDARDLEAIQMANDLKAGKIAGIVSTQQQKKIEEYERQEKERRAKEQRMRQAARKKAERTRKRVEEYEMNQARDPRRFERNGAAGRAREGWIPDSPAAMRRMV</sequence>
<dbReference type="Proteomes" id="UP001521116">
    <property type="component" value="Unassembled WGS sequence"/>
</dbReference>
<evidence type="ECO:0000313" key="5">
    <source>
        <dbReference type="Proteomes" id="UP001521116"/>
    </source>
</evidence>
<dbReference type="PANTHER" id="PTHR46082:SF11">
    <property type="entry name" value="AAA+ ATPASE DOMAIN-CONTAINING PROTEIN-RELATED"/>
    <property type="match status" value="1"/>
</dbReference>
<dbReference type="InterPro" id="IPR056884">
    <property type="entry name" value="NPHP3-like_N"/>
</dbReference>
<dbReference type="SUPFAM" id="SSF53167">
    <property type="entry name" value="Purine and uridine phosphorylases"/>
    <property type="match status" value="1"/>
</dbReference>
<feature type="compositionally biased region" description="Basic and acidic residues" evidence="2">
    <location>
        <begin position="1008"/>
        <end position="1021"/>
    </location>
</feature>